<proteinExistence type="predicted"/>
<evidence type="ECO:0000313" key="1">
    <source>
        <dbReference type="EMBL" id="KAL3272778.1"/>
    </source>
</evidence>
<sequence length="140" mass="16609">MMHTEVLKAVKMQRIRKQLKQDEEMANFFGLKRITHQPTRVTNTDKSKIDLAFTNNKNIESQVTDSPNLSDHSWQKMSLPYQFAEKKVYKYIRKINYTELNCELEKNCWDTSEGDVDEMYELMIRCVERALNNVAPKKRS</sequence>
<dbReference type="Proteomes" id="UP001516400">
    <property type="component" value="Unassembled WGS sequence"/>
</dbReference>
<evidence type="ECO:0000313" key="2">
    <source>
        <dbReference type="Proteomes" id="UP001516400"/>
    </source>
</evidence>
<name>A0ABD2N1X5_9CUCU</name>
<comment type="caution">
    <text evidence="1">The sequence shown here is derived from an EMBL/GenBank/DDBJ whole genome shotgun (WGS) entry which is preliminary data.</text>
</comment>
<protein>
    <submittedName>
        <fullName evidence="1">Uncharacterized protein</fullName>
    </submittedName>
</protein>
<accession>A0ABD2N1X5</accession>
<organism evidence="1 2">
    <name type="scientific">Cryptolaemus montrouzieri</name>
    <dbReference type="NCBI Taxonomy" id="559131"/>
    <lineage>
        <taxon>Eukaryota</taxon>
        <taxon>Metazoa</taxon>
        <taxon>Ecdysozoa</taxon>
        <taxon>Arthropoda</taxon>
        <taxon>Hexapoda</taxon>
        <taxon>Insecta</taxon>
        <taxon>Pterygota</taxon>
        <taxon>Neoptera</taxon>
        <taxon>Endopterygota</taxon>
        <taxon>Coleoptera</taxon>
        <taxon>Polyphaga</taxon>
        <taxon>Cucujiformia</taxon>
        <taxon>Coccinelloidea</taxon>
        <taxon>Coccinellidae</taxon>
        <taxon>Scymninae</taxon>
        <taxon>Scymnini</taxon>
        <taxon>Cryptolaemus</taxon>
    </lineage>
</organism>
<dbReference type="EMBL" id="JABFTP020000062">
    <property type="protein sequence ID" value="KAL3272778.1"/>
    <property type="molecule type" value="Genomic_DNA"/>
</dbReference>
<keyword evidence="2" id="KW-1185">Reference proteome</keyword>
<dbReference type="AlphaFoldDB" id="A0ABD2N1X5"/>
<gene>
    <name evidence="1" type="ORF">HHI36_014238</name>
</gene>
<reference evidence="1 2" key="1">
    <citation type="journal article" date="2021" name="BMC Biol.">
        <title>Horizontally acquired antibacterial genes associated with adaptive radiation of ladybird beetles.</title>
        <authorList>
            <person name="Li H.S."/>
            <person name="Tang X.F."/>
            <person name="Huang Y.H."/>
            <person name="Xu Z.Y."/>
            <person name="Chen M.L."/>
            <person name="Du X.Y."/>
            <person name="Qiu B.Y."/>
            <person name="Chen P.T."/>
            <person name="Zhang W."/>
            <person name="Slipinski A."/>
            <person name="Escalona H.E."/>
            <person name="Waterhouse R.M."/>
            <person name="Zwick A."/>
            <person name="Pang H."/>
        </authorList>
    </citation>
    <scope>NUCLEOTIDE SEQUENCE [LARGE SCALE GENOMIC DNA]</scope>
    <source>
        <strain evidence="1">SYSU2018</strain>
    </source>
</reference>